<keyword evidence="1" id="KW-0472">Membrane</keyword>
<feature type="transmembrane region" description="Helical" evidence="1">
    <location>
        <begin position="183"/>
        <end position="206"/>
    </location>
</feature>
<feature type="transmembrane region" description="Helical" evidence="1">
    <location>
        <begin position="227"/>
        <end position="250"/>
    </location>
</feature>
<feature type="transmembrane region" description="Helical" evidence="1">
    <location>
        <begin position="262"/>
        <end position="286"/>
    </location>
</feature>
<proteinExistence type="predicted"/>
<feature type="transmembrane region" description="Helical" evidence="1">
    <location>
        <begin position="154"/>
        <end position="171"/>
    </location>
</feature>
<accession>A0A517YRK8</accession>
<dbReference type="AlphaFoldDB" id="A0A517YRK8"/>
<keyword evidence="1" id="KW-1133">Transmembrane helix</keyword>
<gene>
    <name evidence="2" type="ORF">KS4_08870</name>
</gene>
<keyword evidence="1" id="KW-0812">Transmembrane</keyword>
<evidence type="ECO:0000313" key="3">
    <source>
        <dbReference type="Proteomes" id="UP000317369"/>
    </source>
</evidence>
<reference evidence="2 3" key="1">
    <citation type="submission" date="2019-02" db="EMBL/GenBank/DDBJ databases">
        <title>Deep-cultivation of Planctomycetes and their phenomic and genomic characterization uncovers novel biology.</title>
        <authorList>
            <person name="Wiegand S."/>
            <person name="Jogler M."/>
            <person name="Boedeker C."/>
            <person name="Pinto D."/>
            <person name="Vollmers J."/>
            <person name="Rivas-Marin E."/>
            <person name="Kohn T."/>
            <person name="Peeters S.H."/>
            <person name="Heuer A."/>
            <person name="Rast P."/>
            <person name="Oberbeckmann S."/>
            <person name="Bunk B."/>
            <person name="Jeske O."/>
            <person name="Meyerdierks A."/>
            <person name="Storesund J.E."/>
            <person name="Kallscheuer N."/>
            <person name="Luecker S."/>
            <person name="Lage O.M."/>
            <person name="Pohl T."/>
            <person name="Merkel B.J."/>
            <person name="Hornburger P."/>
            <person name="Mueller R.-W."/>
            <person name="Bruemmer F."/>
            <person name="Labrenz M."/>
            <person name="Spormann A.M."/>
            <person name="Op den Camp H."/>
            <person name="Overmann J."/>
            <person name="Amann R."/>
            <person name="Jetten M.S.M."/>
            <person name="Mascher T."/>
            <person name="Medema M.H."/>
            <person name="Devos D.P."/>
            <person name="Kaster A.-K."/>
            <person name="Ovreas L."/>
            <person name="Rohde M."/>
            <person name="Galperin M.Y."/>
            <person name="Jogler C."/>
        </authorList>
    </citation>
    <scope>NUCLEOTIDE SEQUENCE [LARGE SCALE GENOMIC DNA]</scope>
    <source>
        <strain evidence="2 3">KS4</strain>
    </source>
</reference>
<dbReference type="KEGG" id="pcor:KS4_08870"/>
<organism evidence="2 3">
    <name type="scientific">Poriferisphaera corsica</name>
    <dbReference type="NCBI Taxonomy" id="2528020"/>
    <lineage>
        <taxon>Bacteria</taxon>
        <taxon>Pseudomonadati</taxon>
        <taxon>Planctomycetota</taxon>
        <taxon>Phycisphaerae</taxon>
        <taxon>Phycisphaerales</taxon>
        <taxon>Phycisphaeraceae</taxon>
        <taxon>Poriferisphaera</taxon>
    </lineage>
</organism>
<evidence type="ECO:0000313" key="2">
    <source>
        <dbReference type="EMBL" id="QDU32850.1"/>
    </source>
</evidence>
<dbReference type="RefSeq" id="WP_145075046.1">
    <property type="nucleotide sequence ID" value="NZ_CP036425.1"/>
</dbReference>
<dbReference type="EMBL" id="CP036425">
    <property type="protein sequence ID" value="QDU32850.1"/>
    <property type="molecule type" value="Genomic_DNA"/>
</dbReference>
<dbReference type="Proteomes" id="UP000317369">
    <property type="component" value="Chromosome"/>
</dbReference>
<feature type="transmembrane region" description="Helical" evidence="1">
    <location>
        <begin position="65"/>
        <end position="86"/>
    </location>
</feature>
<keyword evidence="3" id="KW-1185">Reference proteome</keyword>
<feature type="transmembrane region" description="Helical" evidence="1">
    <location>
        <begin position="106"/>
        <end position="133"/>
    </location>
</feature>
<name>A0A517YRK8_9BACT</name>
<sequence length="306" mass="35230">MSSNITAANQPITTDLPCAQCEYNLKTLSPTQSCPECGYPVNQTLDHRQLTINWITSRLSTFDTLIVTLGVILFCLSTHQLLLMTISLPDIFGIPAFGGILETFAALYYCSFSLFGIVLSLTLLPFFITNIYYTQLTKPHPPNLIRIKSRTLTRIFLFLAYFTLFFGYYYLFGFTHIRARARFYSVCLFLYNIFPFVAFLYAAAFFRYTSHITASLSLLKQTRIAKLTSRVSMIYLPMTLIGSIYLLSHWTLGKQPFRINNVIIFLYIFLNFTWSNTCLLFALITLKKIRTTAKPYEVSNDQDHVY</sequence>
<evidence type="ECO:0000256" key="1">
    <source>
        <dbReference type="SAM" id="Phobius"/>
    </source>
</evidence>
<protein>
    <submittedName>
        <fullName evidence="2">Uncharacterized protein</fullName>
    </submittedName>
</protein>